<dbReference type="GO" id="GO:0043565">
    <property type="term" value="F:sequence-specific DNA binding"/>
    <property type="evidence" value="ECO:0007669"/>
    <property type="project" value="InterPro"/>
</dbReference>
<name>A0A1I6KB68_9SPHN</name>
<dbReference type="EMBL" id="FOZG01000001">
    <property type="protein sequence ID" value="SFR88493.1"/>
    <property type="molecule type" value="Genomic_DNA"/>
</dbReference>
<dbReference type="PRINTS" id="PR00033">
    <property type="entry name" value="HTHASNC"/>
</dbReference>
<dbReference type="GO" id="GO:0005829">
    <property type="term" value="C:cytosol"/>
    <property type="evidence" value="ECO:0007669"/>
    <property type="project" value="TreeGrafter"/>
</dbReference>
<dbReference type="Pfam" id="PF01037">
    <property type="entry name" value="AsnC_trans_reg"/>
    <property type="match status" value="1"/>
</dbReference>
<dbReference type="GO" id="GO:0043200">
    <property type="term" value="P:response to amino acid"/>
    <property type="evidence" value="ECO:0007669"/>
    <property type="project" value="TreeGrafter"/>
</dbReference>
<dbReference type="RefSeq" id="WP_341350583.1">
    <property type="nucleotide sequence ID" value="NZ_FOZG01000001.1"/>
</dbReference>
<evidence type="ECO:0000313" key="6">
    <source>
        <dbReference type="Proteomes" id="UP000198824"/>
    </source>
</evidence>
<dbReference type="AlphaFoldDB" id="A0A1I6KB68"/>
<organism evidence="5 6">
    <name type="scientific">Sphingomonas jatrophae</name>
    <dbReference type="NCBI Taxonomy" id="1166337"/>
    <lineage>
        <taxon>Bacteria</taxon>
        <taxon>Pseudomonadati</taxon>
        <taxon>Pseudomonadota</taxon>
        <taxon>Alphaproteobacteria</taxon>
        <taxon>Sphingomonadales</taxon>
        <taxon>Sphingomonadaceae</taxon>
        <taxon>Sphingomonas</taxon>
    </lineage>
</organism>
<reference evidence="5 6" key="1">
    <citation type="submission" date="2016-10" db="EMBL/GenBank/DDBJ databases">
        <authorList>
            <person name="de Groot N.N."/>
        </authorList>
    </citation>
    <scope>NUCLEOTIDE SEQUENCE [LARGE SCALE GENOMIC DNA]</scope>
    <source>
        <strain evidence="5 6">S5-249</strain>
    </source>
</reference>
<dbReference type="STRING" id="1166337.SAMN05192580_1532"/>
<dbReference type="Gene3D" id="3.30.70.920">
    <property type="match status" value="1"/>
</dbReference>
<dbReference type="PANTHER" id="PTHR30154:SF34">
    <property type="entry name" value="TRANSCRIPTIONAL REGULATOR AZLB"/>
    <property type="match status" value="1"/>
</dbReference>
<evidence type="ECO:0000256" key="2">
    <source>
        <dbReference type="ARBA" id="ARBA00023125"/>
    </source>
</evidence>
<dbReference type="InterPro" id="IPR019887">
    <property type="entry name" value="Tscrpt_reg_AsnC/Lrp_C"/>
</dbReference>
<evidence type="ECO:0000313" key="5">
    <source>
        <dbReference type="EMBL" id="SFR88493.1"/>
    </source>
</evidence>
<dbReference type="InterPro" id="IPR036388">
    <property type="entry name" value="WH-like_DNA-bd_sf"/>
</dbReference>
<dbReference type="InterPro" id="IPR011008">
    <property type="entry name" value="Dimeric_a/b-barrel"/>
</dbReference>
<evidence type="ECO:0000256" key="3">
    <source>
        <dbReference type="ARBA" id="ARBA00023163"/>
    </source>
</evidence>
<dbReference type="Pfam" id="PF13404">
    <property type="entry name" value="HTH_AsnC-type"/>
    <property type="match status" value="1"/>
</dbReference>
<keyword evidence="3" id="KW-0804">Transcription</keyword>
<sequence>MLMVVRWNSAYVGGVAGTGRLGCKGEPTCRGGSGSYPSVDTPSVAAAQAAHRYRFRAQSSSARAVMLAPALCQLAAPALSEPRLIIIRNSPSPDRDVLVCVSGPRGVTTPLACDRTCALAGRGAACRFREGGAISKRSLDEHDEAIIELLREDGRMPLQDIAARVNLNDATVRSRIRRLEQSGSIRIVARLDLAARGFPYTALIGLKVRGRTLEEVGGDLLKLPQVISILSVIGRYDLEIQVIGSSLDELGEQLNGVIRAIDGVVAVESALALKIHKYVQPWGRFDETD</sequence>
<gene>
    <name evidence="5" type="ORF">SAMN05192580_1532</name>
</gene>
<dbReference type="PANTHER" id="PTHR30154">
    <property type="entry name" value="LEUCINE-RESPONSIVE REGULATORY PROTEIN"/>
    <property type="match status" value="1"/>
</dbReference>
<dbReference type="Gene3D" id="1.10.10.10">
    <property type="entry name" value="Winged helix-like DNA-binding domain superfamily/Winged helix DNA-binding domain"/>
    <property type="match status" value="1"/>
</dbReference>
<evidence type="ECO:0000256" key="1">
    <source>
        <dbReference type="ARBA" id="ARBA00023015"/>
    </source>
</evidence>
<keyword evidence="6" id="KW-1185">Reference proteome</keyword>
<dbReference type="InterPro" id="IPR036390">
    <property type="entry name" value="WH_DNA-bd_sf"/>
</dbReference>
<keyword evidence="2 5" id="KW-0238">DNA-binding</keyword>
<dbReference type="PROSITE" id="PS50956">
    <property type="entry name" value="HTH_ASNC_2"/>
    <property type="match status" value="1"/>
</dbReference>
<dbReference type="SMART" id="SM00344">
    <property type="entry name" value="HTH_ASNC"/>
    <property type="match status" value="1"/>
</dbReference>
<dbReference type="SUPFAM" id="SSF54909">
    <property type="entry name" value="Dimeric alpha+beta barrel"/>
    <property type="match status" value="1"/>
</dbReference>
<feature type="domain" description="HTH asnC-type" evidence="4">
    <location>
        <begin position="139"/>
        <end position="199"/>
    </location>
</feature>
<accession>A0A1I6KB68</accession>
<dbReference type="InterPro" id="IPR000485">
    <property type="entry name" value="AsnC-type_HTH_dom"/>
</dbReference>
<keyword evidence="1" id="KW-0805">Transcription regulation</keyword>
<dbReference type="Proteomes" id="UP000198824">
    <property type="component" value="Unassembled WGS sequence"/>
</dbReference>
<dbReference type="InterPro" id="IPR019888">
    <property type="entry name" value="Tscrpt_reg_AsnC-like"/>
</dbReference>
<dbReference type="SUPFAM" id="SSF46785">
    <property type="entry name" value="Winged helix' DNA-binding domain"/>
    <property type="match status" value="1"/>
</dbReference>
<evidence type="ECO:0000259" key="4">
    <source>
        <dbReference type="PROSITE" id="PS50956"/>
    </source>
</evidence>
<protein>
    <submittedName>
        <fullName evidence="5">DNA-binding transcriptional regulator, Lrp family</fullName>
    </submittedName>
</protein>
<proteinExistence type="predicted"/>